<evidence type="ECO:0000313" key="1">
    <source>
        <dbReference type="EMBL" id="JAI06638.1"/>
    </source>
</evidence>
<sequence>MFVAGVAGHHISKAQVEMQCVNSGGVLSICAVEAAAVFSFAICKFPLDSASGPGLHQAPAVHPCDFCNTA</sequence>
<organism evidence="1">
    <name type="scientific">Anguilla anguilla</name>
    <name type="common">European freshwater eel</name>
    <name type="synonym">Muraena anguilla</name>
    <dbReference type="NCBI Taxonomy" id="7936"/>
    <lineage>
        <taxon>Eukaryota</taxon>
        <taxon>Metazoa</taxon>
        <taxon>Chordata</taxon>
        <taxon>Craniata</taxon>
        <taxon>Vertebrata</taxon>
        <taxon>Euteleostomi</taxon>
        <taxon>Actinopterygii</taxon>
        <taxon>Neopterygii</taxon>
        <taxon>Teleostei</taxon>
        <taxon>Anguilliformes</taxon>
        <taxon>Anguillidae</taxon>
        <taxon>Anguilla</taxon>
    </lineage>
</organism>
<dbReference type="EMBL" id="GBXM01001940">
    <property type="protein sequence ID" value="JAI06638.1"/>
    <property type="molecule type" value="Transcribed_RNA"/>
</dbReference>
<reference evidence="1" key="1">
    <citation type="submission" date="2014-11" db="EMBL/GenBank/DDBJ databases">
        <authorList>
            <person name="Amaro Gonzalez C."/>
        </authorList>
    </citation>
    <scope>NUCLEOTIDE SEQUENCE</scope>
</reference>
<proteinExistence type="predicted"/>
<name>A0A0E9XV70_ANGAN</name>
<protein>
    <submittedName>
        <fullName evidence="1">Uncharacterized protein</fullName>
    </submittedName>
</protein>
<reference evidence="1" key="2">
    <citation type="journal article" date="2015" name="Fish Shellfish Immunol.">
        <title>Early steps in the European eel (Anguilla anguilla)-Vibrio vulnificus interaction in the gills: Role of the RtxA13 toxin.</title>
        <authorList>
            <person name="Callol A."/>
            <person name="Pajuelo D."/>
            <person name="Ebbesson L."/>
            <person name="Teles M."/>
            <person name="MacKenzie S."/>
            <person name="Amaro C."/>
        </authorList>
    </citation>
    <scope>NUCLEOTIDE SEQUENCE</scope>
</reference>
<dbReference type="AlphaFoldDB" id="A0A0E9XV70"/>
<accession>A0A0E9XV70</accession>